<keyword evidence="7" id="KW-0479">Metal-binding</keyword>
<name>A0A7W6D0K3_9HYPH</name>
<keyword evidence="9" id="KW-0460">Magnesium</keyword>
<feature type="active site" description="Nucleophile" evidence="14">
    <location>
        <position position="87"/>
    </location>
</feature>
<dbReference type="SFLD" id="SFLDF00029">
    <property type="entry name" value="phosphoserine_phosphatase"/>
    <property type="match status" value="1"/>
</dbReference>
<comment type="pathway">
    <text evidence="2">Amino-acid biosynthesis; L-serine biosynthesis; L-serine from 3-phospho-D-glycerate: step 3/3.</text>
</comment>
<evidence type="ECO:0000256" key="7">
    <source>
        <dbReference type="ARBA" id="ARBA00022723"/>
    </source>
</evidence>
<evidence type="ECO:0000256" key="13">
    <source>
        <dbReference type="ARBA" id="ARBA00048523"/>
    </source>
</evidence>
<keyword evidence="15" id="KW-0732">Signal</keyword>
<dbReference type="GO" id="GO:0005737">
    <property type="term" value="C:cytoplasm"/>
    <property type="evidence" value="ECO:0007669"/>
    <property type="project" value="TreeGrafter"/>
</dbReference>
<keyword evidence="8 16" id="KW-0378">Hydrolase</keyword>
<reference evidence="16 17" key="1">
    <citation type="submission" date="2020-08" db="EMBL/GenBank/DDBJ databases">
        <title>Genomic Encyclopedia of Type Strains, Phase IV (KMG-IV): sequencing the most valuable type-strain genomes for metagenomic binning, comparative biology and taxonomic classification.</title>
        <authorList>
            <person name="Goeker M."/>
        </authorList>
    </citation>
    <scope>NUCLEOTIDE SEQUENCE [LARGE SCALE GENOMIC DNA]</scope>
    <source>
        <strain evidence="16 17">DSM 25481</strain>
    </source>
</reference>
<dbReference type="GO" id="GO:0036424">
    <property type="term" value="F:L-phosphoserine phosphatase activity"/>
    <property type="evidence" value="ECO:0007669"/>
    <property type="project" value="InterPro"/>
</dbReference>
<evidence type="ECO:0000256" key="10">
    <source>
        <dbReference type="ARBA" id="ARBA00023299"/>
    </source>
</evidence>
<evidence type="ECO:0000256" key="4">
    <source>
        <dbReference type="ARBA" id="ARBA00012640"/>
    </source>
</evidence>
<evidence type="ECO:0000256" key="2">
    <source>
        <dbReference type="ARBA" id="ARBA00005135"/>
    </source>
</evidence>
<evidence type="ECO:0000256" key="8">
    <source>
        <dbReference type="ARBA" id="ARBA00022801"/>
    </source>
</evidence>
<dbReference type="SFLD" id="SFLDG01136">
    <property type="entry name" value="C1.6:_Phosphoserine_Phosphatas"/>
    <property type="match status" value="1"/>
</dbReference>
<dbReference type="GO" id="GO:0006564">
    <property type="term" value="P:L-serine biosynthetic process"/>
    <property type="evidence" value="ECO:0007669"/>
    <property type="project" value="UniProtKB-KW"/>
</dbReference>
<comment type="caution">
    <text evidence="16">The sequence shown here is derived from an EMBL/GenBank/DDBJ whole genome shotgun (WGS) entry which is preliminary data.</text>
</comment>
<sequence>MSSKLAAVLIASASAPALDADLLAAAGAALPESSLRVLHEGVAAEIILPSEAPEAVLSALRSAVAGRPIDIAILPAEGRRKKLLIADMDSTFIEQECIDELAEAFGLAAEIAPITQRAMRGETAFEPALRERVALFRGRAPDEAVARILRERVTFTAGGRAAVATLRAAGVHTALVSGGFTSFTVPVAAALGFDESRGNILEMEDGRLSGVLREPVLGSDAKVTALDELLGARGLTRAEAIAIGDGANDIPMLKAAGLGVAFRAKPAVAAVADVRIDHGDLTALLYLQGYTADEIRAG</sequence>
<feature type="active site" description="Proton donor" evidence="14">
    <location>
        <position position="89"/>
    </location>
</feature>
<dbReference type="PANTHER" id="PTHR43344">
    <property type="entry name" value="PHOSPHOSERINE PHOSPHATASE"/>
    <property type="match status" value="1"/>
</dbReference>
<dbReference type="GO" id="GO:0000287">
    <property type="term" value="F:magnesium ion binding"/>
    <property type="evidence" value="ECO:0007669"/>
    <property type="project" value="TreeGrafter"/>
</dbReference>
<evidence type="ECO:0000256" key="5">
    <source>
        <dbReference type="ARBA" id="ARBA00015196"/>
    </source>
</evidence>
<dbReference type="Pfam" id="PF12710">
    <property type="entry name" value="HAD"/>
    <property type="match status" value="1"/>
</dbReference>
<dbReference type="InterPro" id="IPR023214">
    <property type="entry name" value="HAD_sf"/>
</dbReference>
<keyword evidence="10" id="KW-0718">Serine biosynthesis</keyword>
<dbReference type="SFLD" id="SFLDS00003">
    <property type="entry name" value="Haloacid_Dehalogenase"/>
    <property type="match status" value="1"/>
</dbReference>
<dbReference type="UniPathway" id="UPA00135">
    <property type="reaction ID" value="UER00198"/>
</dbReference>
<dbReference type="Gene3D" id="3.40.50.1000">
    <property type="entry name" value="HAD superfamily/HAD-like"/>
    <property type="match status" value="1"/>
</dbReference>
<comment type="similarity">
    <text evidence="3">Belongs to the HAD-like hydrolase superfamily. SerB family.</text>
</comment>
<evidence type="ECO:0000256" key="15">
    <source>
        <dbReference type="SAM" id="SignalP"/>
    </source>
</evidence>
<evidence type="ECO:0000256" key="6">
    <source>
        <dbReference type="ARBA" id="ARBA00022605"/>
    </source>
</evidence>
<accession>A0A7W6D0K3</accession>
<dbReference type="RefSeq" id="WP_183396354.1">
    <property type="nucleotide sequence ID" value="NZ_JACIDR010000006.1"/>
</dbReference>
<feature type="signal peptide" evidence="15">
    <location>
        <begin position="1"/>
        <end position="19"/>
    </location>
</feature>
<evidence type="ECO:0000313" key="16">
    <source>
        <dbReference type="EMBL" id="MBB3974511.1"/>
    </source>
</evidence>
<evidence type="ECO:0000256" key="9">
    <source>
        <dbReference type="ARBA" id="ARBA00022842"/>
    </source>
</evidence>
<dbReference type="NCBIfam" id="TIGR00338">
    <property type="entry name" value="serB"/>
    <property type="match status" value="1"/>
</dbReference>
<gene>
    <name evidence="16" type="ORF">GGR24_003192</name>
</gene>
<evidence type="ECO:0000256" key="3">
    <source>
        <dbReference type="ARBA" id="ARBA00009184"/>
    </source>
</evidence>
<comment type="catalytic activity">
    <reaction evidence="13">
        <text>O-phospho-D-serine + H2O = D-serine + phosphate</text>
        <dbReference type="Rhea" id="RHEA:24873"/>
        <dbReference type="ChEBI" id="CHEBI:15377"/>
        <dbReference type="ChEBI" id="CHEBI:35247"/>
        <dbReference type="ChEBI" id="CHEBI:43474"/>
        <dbReference type="ChEBI" id="CHEBI:58680"/>
        <dbReference type="EC" id="3.1.3.3"/>
    </reaction>
</comment>
<dbReference type="SUPFAM" id="SSF56784">
    <property type="entry name" value="HAD-like"/>
    <property type="match status" value="1"/>
</dbReference>
<evidence type="ECO:0000256" key="14">
    <source>
        <dbReference type="PIRSR" id="PIRSR604469-1"/>
    </source>
</evidence>
<dbReference type="EMBL" id="JACIDR010000006">
    <property type="protein sequence ID" value="MBB3974511.1"/>
    <property type="molecule type" value="Genomic_DNA"/>
</dbReference>
<comment type="cofactor">
    <cofactor evidence="1">
        <name>Mg(2+)</name>
        <dbReference type="ChEBI" id="CHEBI:18420"/>
    </cofactor>
</comment>
<keyword evidence="17" id="KW-1185">Reference proteome</keyword>
<dbReference type="NCBIfam" id="TIGR01488">
    <property type="entry name" value="HAD-SF-IB"/>
    <property type="match status" value="1"/>
</dbReference>
<protein>
    <recommendedName>
        <fullName evidence="5">Phosphoserine phosphatase</fullName>
        <ecNumber evidence="4">3.1.3.3</ecNumber>
    </recommendedName>
    <alternativeName>
        <fullName evidence="11">O-phosphoserine phosphohydrolase</fullName>
    </alternativeName>
</protein>
<dbReference type="EC" id="3.1.3.3" evidence="4"/>
<dbReference type="PANTHER" id="PTHR43344:SF2">
    <property type="entry name" value="PHOSPHOSERINE PHOSPHATASE"/>
    <property type="match status" value="1"/>
</dbReference>
<dbReference type="SFLD" id="SFLDG01137">
    <property type="entry name" value="C1.6.1:_Phosphoserine_Phosphat"/>
    <property type="match status" value="1"/>
</dbReference>
<dbReference type="InterPro" id="IPR050582">
    <property type="entry name" value="HAD-like_SerB"/>
</dbReference>
<dbReference type="InterPro" id="IPR036412">
    <property type="entry name" value="HAD-like_sf"/>
</dbReference>
<comment type="catalytic activity">
    <reaction evidence="12">
        <text>O-phospho-L-serine + H2O = L-serine + phosphate</text>
        <dbReference type="Rhea" id="RHEA:21208"/>
        <dbReference type="ChEBI" id="CHEBI:15377"/>
        <dbReference type="ChEBI" id="CHEBI:33384"/>
        <dbReference type="ChEBI" id="CHEBI:43474"/>
        <dbReference type="ChEBI" id="CHEBI:57524"/>
        <dbReference type="EC" id="3.1.3.3"/>
    </reaction>
</comment>
<dbReference type="InterPro" id="IPR004469">
    <property type="entry name" value="PSP"/>
</dbReference>
<evidence type="ECO:0000256" key="12">
    <source>
        <dbReference type="ARBA" id="ARBA00048138"/>
    </source>
</evidence>
<dbReference type="AlphaFoldDB" id="A0A7W6D0K3"/>
<dbReference type="PRINTS" id="PR00119">
    <property type="entry name" value="CATATPASE"/>
</dbReference>
<keyword evidence="6" id="KW-0028">Amino-acid biosynthesis</keyword>
<proteinExistence type="inferred from homology"/>
<evidence type="ECO:0000313" key="17">
    <source>
        <dbReference type="Proteomes" id="UP000528964"/>
    </source>
</evidence>
<organism evidence="16 17">
    <name type="scientific">Hansschlegelia beijingensis</name>
    <dbReference type="NCBI Taxonomy" id="1133344"/>
    <lineage>
        <taxon>Bacteria</taxon>
        <taxon>Pseudomonadati</taxon>
        <taxon>Pseudomonadota</taxon>
        <taxon>Alphaproteobacteria</taxon>
        <taxon>Hyphomicrobiales</taxon>
        <taxon>Methylopilaceae</taxon>
        <taxon>Hansschlegelia</taxon>
    </lineage>
</organism>
<evidence type="ECO:0000256" key="11">
    <source>
        <dbReference type="ARBA" id="ARBA00031693"/>
    </source>
</evidence>
<feature type="chain" id="PRO_5030647130" description="Phosphoserine phosphatase" evidence="15">
    <location>
        <begin position="20"/>
        <end position="298"/>
    </location>
</feature>
<dbReference type="Proteomes" id="UP000528964">
    <property type="component" value="Unassembled WGS sequence"/>
</dbReference>
<evidence type="ECO:0000256" key="1">
    <source>
        <dbReference type="ARBA" id="ARBA00001946"/>
    </source>
</evidence>